<feature type="transmembrane region" description="Helical" evidence="7">
    <location>
        <begin position="76"/>
        <end position="93"/>
    </location>
</feature>
<evidence type="ECO:0000259" key="8">
    <source>
        <dbReference type="PROSITE" id="PS50850"/>
    </source>
</evidence>
<sequence length="458" mass="47348">MADDGDGATDPDDASESDDSGVDDGADDGVDYAGRAAEILGFSRWWQIVAAAGMMAAVSPYQYVWSSIEQPLAESLDLALPALGAVFSFYVVFQSLSQFPAGKWRDSRGPGALTFLAALLAGGGYVGLAYATTLWQLYLLYSLGAIGVGIVYTVAVNTAVKWFPDRTGLTTGVGTMAFAGGSALVVPYVRANATAAAYGDVLRNVGVAILVVTLVGAYLLRDPPDDWLGLEEDGDGAEGGDRSDNLAASLRGRAYTTREMLSTWQFWLLYAMFVAMAGADLIVIANVVRFAEQFGLAAVVATASATLLPVAAGVSRMILGEASDRFDRKKVMAASFVLAGVFRLALIGAGRAEAGVAFVALVMAAMFFSSPLFVYFPSVIADYYGSQNSSGNYAVLYTAKVGGGVFAGTVTGYLVATAGWIPTFALGGGLAIAAGLAALLLRPPSGSGLEADATAAAD</sequence>
<feature type="transmembrane region" description="Helical" evidence="7">
    <location>
        <begin position="420"/>
        <end position="441"/>
    </location>
</feature>
<evidence type="ECO:0000256" key="3">
    <source>
        <dbReference type="ARBA" id="ARBA00022692"/>
    </source>
</evidence>
<keyword evidence="2" id="KW-0813">Transport</keyword>
<keyword evidence="3 7" id="KW-0812">Transmembrane</keyword>
<dbReference type="eggNOG" id="arCOG00147">
    <property type="taxonomic scope" value="Archaea"/>
</dbReference>
<dbReference type="GO" id="GO:0016020">
    <property type="term" value="C:membrane"/>
    <property type="evidence" value="ECO:0007669"/>
    <property type="project" value="UniProtKB-SubCell"/>
</dbReference>
<evidence type="ECO:0000256" key="5">
    <source>
        <dbReference type="ARBA" id="ARBA00023136"/>
    </source>
</evidence>
<evidence type="ECO:0000256" key="6">
    <source>
        <dbReference type="SAM" id="MobiDB-lite"/>
    </source>
</evidence>
<feature type="transmembrane region" description="Helical" evidence="7">
    <location>
        <begin position="138"/>
        <end position="156"/>
    </location>
</feature>
<feature type="transmembrane region" description="Helical" evidence="7">
    <location>
        <begin position="331"/>
        <end position="350"/>
    </location>
</feature>
<evidence type="ECO:0000256" key="2">
    <source>
        <dbReference type="ARBA" id="ARBA00022448"/>
    </source>
</evidence>
<feature type="domain" description="Major facilitator superfamily (MFS) profile" evidence="8">
    <location>
        <begin position="264"/>
        <end position="458"/>
    </location>
</feature>
<feature type="transmembrane region" description="Helical" evidence="7">
    <location>
        <begin position="356"/>
        <end position="381"/>
    </location>
</feature>
<dbReference type="GO" id="GO:0022857">
    <property type="term" value="F:transmembrane transporter activity"/>
    <property type="evidence" value="ECO:0007669"/>
    <property type="project" value="InterPro"/>
</dbReference>
<feature type="transmembrane region" description="Helical" evidence="7">
    <location>
        <begin position="201"/>
        <end position="220"/>
    </location>
</feature>
<evidence type="ECO:0000256" key="7">
    <source>
        <dbReference type="SAM" id="Phobius"/>
    </source>
</evidence>
<name>B9LQ64_HALLT</name>
<feature type="transmembrane region" description="Helical" evidence="7">
    <location>
        <begin position="294"/>
        <end position="319"/>
    </location>
</feature>
<feature type="transmembrane region" description="Helical" evidence="7">
    <location>
        <begin position="113"/>
        <end position="132"/>
    </location>
</feature>
<dbReference type="KEGG" id="hla:Hlac_1924"/>
<feature type="transmembrane region" description="Helical" evidence="7">
    <location>
        <begin position="45"/>
        <end position="64"/>
    </location>
</feature>
<comment type="subcellular location">
    <subcellularLocation>
        <location evidence="1">Membrane</location>
        <topology evidence="1">Multi-pass membrane protein</topology>
    </subcellularLocation>
</comment>
<dbReference type="InterPro" id="IPR036259">
    <property type="entry name" value="MFS_trans_sf"/>
</dbReference>
<accession>B9LQ64</accession>
<feature type="region of interest" description="Disordered" evidence="6">
    <location>
        <begin position="1"/>
        <end position="27"/>
    </location>
</feature>
<feature type="transmembrane region" description="Helical" evidence="7">
    <location>
        <begin position="168"/>
        <end position="189"/>
    </location>
</feature>
<feature type="transmembrane region" description="Helical" evidence="7">
    <location>
        <begin position="267"/>
        <end position="288"/>
    </location>
</feature>
<gene>
    <name evidence="9" type="ordered locus">Hlac_1924</name>
</gene>
<reference evidence="9 10" key="1">
    <citation type="journal article" date="2016" name="Stand. Genomic Sci.">
        <title>Complete genome sequence of the Antarctic Halorubrum lacusprofundi type strain ACAM 34.</title>
        <authorList>
            <person name="Anderson I.J."/>
            <person name="DasSarma P."/>
            <person name="Lucas S."/>
            <person name="Copeland A."/>
            <person name="Lapidus A."/>
            <person name="Del Rio T.G."/>
            <person name="Tice H."/>
            <person name="Dalin E."/>
            <person name="Bruce D.C."/>
            <person name="Goodwin L."/>
            <person name="Pitluck S."/>
            <person name="Sims D."/>
            <person name="Brettin T.S."/>
            <person name="Detter J.C."/>
            <person name="Han C.S."/>
            <person name="Larimer F."/>
            <person name="Hauser L."/>
            <person name="Land M."/>
            <person name="Ivanova N."/>
            <person name="Richardson P."/>
            <person name="Cavicchioli R."/>
            <person name="DasSarma S."/>
            <person name="Woese C.R."/>
            <person name="Kyrpides N.C."/>
        </authorList>
    </citation>
    <scope>NUCLEOTIDE SEQUENCE [LARGE SCALE GENOMIC DNA]</scope>
    <source>
        <strain evidence="10">ATCC 49239 / DSM 5036 / JCM 8891 / ACAM 34</strain>
    </source>
</reference>
<dbReference type="Pfam" id="PF07690">
    <property type="entry name" value="MFS_1"/>
    <property type="match status" value="1"/>
</dbReference>
<dbReference type="PANTHER" id="PTHR43385:SF1">
    <property type="entry name" value="RIBOFLAVIN TRANSPORTER RIBJ"/>
    <property type="match status" value="1"/>
</dbReference>
<dbReference type="Proteomes" id="UP000000740">
    <property type="component" value="Chromosome 1"/>
</dbReference>
<dbReference type="HOGENOM" id="CLU_001265_59_7_2"/>
<evidence type="ECO:0000313" key="9">
    <source>
        <dbReference type="EMBL" id="ACM57502.1"/>
    </source>
</evidence>
<dbReference type="RefSeq" id="WP_015910627.1">
    <property type="nucleotide sequence ID" value="NC_012029.1"/>
</dbReference>
<dbReference type="EMBL" id="CP001365">
    <property type="protein sequence ID" value="ACM57502.1"/>
    <property type="molecule type" value="Genomic_DNA"/>
</dbReference>
<protein>
    <submittedName>
        <fullName evidence="9">Major facilitator superfamily MFS_1</fullName>
    </submittedName>
</protein>
<proteinExistence type="predicted"/>
<keyword evidence="10" id="KW-1185">Reference proteome</keyword>
<dbReference type="PROSITE" id="PS50850">
    <property type="entry name" value="MFS"/>
    <property type="match status" value="1"/>
</dbReference>
<dbReference type="InterPro" id="IPR011701">
    <property type="entry name" value="MFS"/>
</dbReference>
<evidence type="ECO:0000313" key="10">
    <source>
        <dbReference type="Proteomes" id="UP000000740"/>
    </source>
</evidence>
<dbReference type="AlphaFoldDB" id="B9LQ64"/>
<organism evidence="9 10">
    <name type="scientific">Halorubrum lacusprofundi (strain ATCC 49239 / DSM 5036 / JCM 8891 / ACAM 34)</name>
    <dbReference type="NCBI Taxonomy" id="416348"/>
    <lineage>
        <taxon>Archaea</taxon>
        <taxon>Methanobacteriati</taxon>
        <taxon>Methanobacteriota</taxon>
        <taxon>Stenosarchaea group</taxon>
        <taxon>Halobacteria</taxon>
        <taxon>Halobacteriales</taxon>
        <taxon>Haloferacaceae</taxon>
        <taxon>Halorubrum</taxon>
    </lineage>
</organism>
<evidence type="ECO:0000256" key="4">
    <source>
        <dbReference type="ARBA" id="ARBA00022989"/>
    </source>
</evidence>
<dbReference type="GeneID" id="7399876"/>
<dbReference type="Gene3D" id="1.20.1250.20">
    <property type="entry name" value="MFS general substrate transporter like domains"/>
    <property type="match status" value="2"/>
</dbReference>
<evidence type="ECO:0000256" key="1">
    <source>
        <dbReference type="ARBA" id="ARBA00004141"/>
    </source>
</evidence>
<keyword evidence="5 7" id="KW-0472">Membrane</keyword>
<dbReference type="InterPro" id="IPR020846">
    <property type="entry name" value="MFS_dom"/>
</dbReference>
<feature type="transmembrane region" description="Helical" evidence="7">
    <location>
        <begin position="393"/>
        <end position="414"/>
    </location>
</feature>
<dbReference type="SUPFAM" id="SSF103473">
    <property type="entry name" value="MFS general substrate transporter"/>
    <property type="match status" value="1"/>
</dbReference>
<dbReference type="InterPro" id="IPR052983">
    <property type="entry name" value="MFS_Riboflavin_Transporter"/>
</dbReference>
<dbReference type="PANTHER" id="PTHR43385">
    <property type="entry name" value="RIBOFLAVIN TRANSPORTER RIBJ"/>
    <property type="match status" value="1"/>
</dbReference>
<keyword evidence="4 7" id="KW-1133">Transmembrane helix</keyword>